<dbReference type="GO" id="GO:0005634">
    <property type="term" value="C:nucleus"/>
    <property type="evidence" value="ECO:0007669"/>
    <property type="project" value="TreeGrafter"/>
</dbReference>
<gene>
    <name evidence="14" type="ORF">Cni_G10905</name>
</gene>
<reference evidence="14 15" key="1">
    <citation type="submission" date="2023-10" db="EMBL/GenBank/DDBJ databases">
        <title>Chromosome-scale genome assembly provides insights into flower coloration mechanisms of Canna indica.</title>
        <authorList>
            <person name="Li C."/>
        </authorList>
    </citation>
    <scope>NUCLEOTIDE SEQUENCE [LARGE SCALE GENOMIC DNA]</scope>
    <source>
        <tissue evidence="14">Flower</tissue>
    </source>
</reference>
<dbReference type="PANTHER" id="PTHR24056:SF171">
    <property type="entry name" value="CYCLIN-DEPENDENT KINASE 20"/>
    <property type="match status" value="1"/>
</dbReference>
<dbReference type="GO" id="GO:0005524">
    <property type="term" value="F:ATP binding"/>
    <property type="evidence" value="ECO:0007669"/>
    <property type="project" value="UniProtKB-UniRule"/>
</dbReference>
<keyword evidence="5 14" id="KW-0418">Kinase</keyword>
<evidence type="ECO:0000256" key="6">
    <source>
        <dbReference type="ARBA" id="ARBA00022840"/>
    </source>
</evidence>
<keyword evidence="3" id="KW-0808">Transferase</keyword>
<evidence type="ECO:0000256" key="2">
    <source>
        <dbReference type="ARBA" id="ARBA00022527"/>
    </source>
</evidence>
<proteinExistence type="inferred from homology"/>
<dbReference type="AlphaFoldDB" id="A0AAQ3KAR5"/>
<dbReference type="EMBL" id="CP136892">
    <property type="protein sequence ID" value="WOL02186.1"/>
    <property type="molecule type" value="Genomic_DNA"/>
</dbReference>
<dbReference type="InterPro" id="IPR011009">
    <property type="entry name" value="Kinase-like_dom_sf"/>
</dbReference>
<comment type="catalytic activity">
    <reaction evidence="7">
        <text>L-threonyl-[protein] + ATP = O-phospho-L-threonyl-[protein] + ADP + H(+)</text>
        <dbReference type="Rhea" id="RHEA:46608"/>
        <dbReference type="Rhea" id="RHEA-COMP:11060"/>
        <dbReference type="Rhea" id="RHEA-COMP:11605"/>
        <dbReference type="ChEBI" id="CHEBI:15378"/>
        <dbReference type="ChEBI" id="CHEBI:30013"/>
        <dbReference type="ChEBI" id="CHEBI:30616"/>
        <dbReference type="ChEBI" id="CHEBI:61977"/>
        <dbReference type="ChEBI" id="CHEBI:456216"/>
        <dbReference type="EC" id="2.7.11.22"/>
    </reaction>
</comment>
<dbReference type="InterPro" id="IPR000719">
    <property type="entry name" value="Prot_kinase_dom"/>
</dbReference>
<organism evidence="14 15">
    <name type="scientific">Canna indica</name>
    <name type="common">Indian-shot</name>
    <dbReference type="NCBI Taxonomy" id="4628"/>
    <lineage>
        <taxon>Eukaryota</taxon>
        <taxon>Viridiplantae</taxon>
        <taxon>Streptophyta</taxon>
        <taxon>Embryophyta</taxon>
        <taxon>Tracheophyta</taxon>
        <taxon>Spermatophyta</taxon>
        <taxon>Magnoliopsida</taxon>
        <taxon>Liliopsida</taxon>
        <taxon>Zingiberales</taxon>
        <taxon>Cannaceae</taxon>
        <taxon>Canna</taxon>
    </lineage>
</organism>
<comment type="similarity">
    <text evidence="1">Belongs to the protein kinase superfamily. CMGC Ser/Thr protein kinase family. CDC2/CDKX subfamily.</text>
</comment>
<dbReference type="InterPro" id="IPR017441">
    <property type="entry name" value="Protein_kinase_ATP_BS"/>
</dbReference>
<evidence type="ECO:0000256" key="1">
    <source>
        <dbReference type="ARBA" id="ARBA00006485"/>
    </source>
</evidence>
<keyword evidence="4 10" id="KW-0547">Nucleotide-binding</keyword>
<dbReference type="Pfam" id="PF00069">
    <property type="entry name" value="Pkinase"/>
    <property type="match status" value="2"/>
</dbReference>
<evidence type="ECO:0000256" key="3">
    <source>
        <dbReference type="ARBA" id="ARBA00022679"/>
    </source>
</evidence>
<dbReference type="SMART" id="SM00220">
    <property type="entry name" value="S_TKc"/>
    <property type="match status" value="1"/>
</dbReference>
<protein>
    <submittedName>
        <fullName evidence="14">Cyclin-dependent kinase F-1-like</fullName>
    </submittedName>
</protein>
<dbReference type="GO" id="GO:0004693">
    <property type="term" value="F:cyclin-dependent protein serine/threonine kinase activity"/>
    <property type="evidence" value="ECO:0007669"/>
    <property type="project" value="UniProtKB-EC"/>
</dbReference>
<evidence type="ECO:0000256" key="8">
    <source>
        <dbReference type="ARBA" id="ARBA00048367"/>
    </source>
</evidence>
<name>A0AAQ3KAR5_9LILI</name>
<dbReference type="InterPro" id="IPR050108">
    <property type="entry name" value="CDK"/>
</dbReference>
<dbReference type="PROSITE" id="PS00108">
    <property type="entry name" value="PROTEIN_KINASE_ST"/>
    <property type="match status" value="1"/>
</dbReference>
<dbReference type="Gene3D" id="1.10.510.10">
    <property type="entry name" value="Transferase(Phosphotransferase) domain 1"/>
    <property type="match status" value="2"/>
</dbReference>
<feature type="domain" description="Protein kinase" evidence="13">
    <location>
        <begin position="34"/>
        <end position="425"/>
    </location>
</feature>
<dbReference type="SUPFAM" id="SSF56112">
    <property type="entry name" value="Protein kinase-like (PK-like)"/>
    <property type="match status" value="1"/>
</dbReference>
<feature type="binding site" evidence="10">
    <location>
        <position position="63"/>
    </location>
    <ligand>
        <name>ATP</name>
        <dbReference type="ChEBI" id="CHEBI:30616"/>
    </ligand>
</feature>
<feature type="region of interest" description="Disordered" evidence="12">
    <location>
        <begin position="439"/>
        <end position="486"/>
    </location>
</feature>
<evidence type="ECO:0000256" key="10">
    <source>
        <dbReference type="PROSITE-ProRule" id="PRU10141"/>
    </source>
</evidence>
<dbReference type="PROSITE" id="PS00107">
    <property type="entry name" value="PROTEIN_KINASE_ATP"/>
    <property type="match status" value="1"/>
</dbReference>
<keyword evidence="2 11" id="KW-0723">Serine/threonine-protein kinase</keyword>
<evidence type="ECO:0000256" key="5">
    <source>
        <dbReference type="ARBA" id="ARBA00022777"/>
    </source>
</evidence>
<feature type="compositionally biased region" description="Pro residues" evidence="12">
    <location>
        <begin position="1"/>
        <end position="13"/>
    </location>
</feature>
<evidence type="ECO:0000313" key="14">
    <source>
        <dbReference type="EMBL" id="WOL02186.1"/>
    </source>
</evidence>
<comment type="catalytic activity">
    <reaction evidence="9">
        <text>[DNA-directed RNA polymerase] + ATP = phospho-[DNA-directed RNA polymerase] + ADP + H(+)</text>
        <dbReference type="Rhea" id="RHEA:10216"/>
        <dbReference type="Rhea" id="RHEA-COMP:11321"/>
        <dbReference type="Rhea" id="RHEA-COMP:11322"/>
        <dbReference type="ChEBI" id="CHEBI:15378"/>
        <dbReference type="ChEBI" id="CHEBI:30616"/>
        <dbReference type="ChEBI" id="CHEBI:43176"/>
        <dbReference type="ChEBI" id="CHEBI:68546"/>
        <dbReference type="ChEBI" id="CHEBI:456216"/>
        <dbReference type="EC" id="2.7.11.23"/>
    </reaction>
</comment>
<feature type="compositionally biased region" description="Polar residues" evidence="12">
    <location>
        <begin position="472"/>
        <end position="486"/>
    </location>
</feature>
<dbReference type="PROSITE" id="PS50011">
    <property type="entry name" value="PROTEIN_KINASE_DOM"/>
    <property type="match status" value="1"/>
</dbReference>
<dbReference type="Proteomes" id="UP001327560">
    <property type="component" value="Chromosome 3"/>
</dbReference>
<evidence type="ECO:0000259" key="13">
    <source>
        <dbReference type="PROSITE" id="PS50011"/>
    </source>
</evidence>
<dbReference type="InterPro" id="IPR008271">
    <property type="entry name" value="Ser/Thr_kinase_AS"/>
</dbReference>
<dbReference type="FunFam" id="3.30.200.20:FF:000664">
    <property type="entry name" value="Cyclin-dependent kinase F-1"/>
    <property type="match status" value="1"/>
</dbReference>
<sequence length="486" mass="54080">MDSSPLPPMPMPMPTQTSSRSWSIYGRAEITQRYEILGRIGSGAYADVYQGRRRSDGLVVALKEIHDYRSSFREIEALQALRGNPNVVELIEYFWQEDEDAVLVLEFLPVDFTAVVRDAKRGGGITVAEVKQWMVQILRGVEACHRSSIVHRDLKPSNLLISTGGVLKLADFGQSRILQETRMISNDAGPHEQVLENETWIQQQPTIQHVRNMSWPDESGAQAAQGPRHNENDYLKELYGLKAKNMMYDSDKEMSLQDGDTSCLATCSTGDMELDPFKGSYTYEAQEDIADESGSLTSCVGTRWFRAPELLYGSTNYGQEIDLWSLGCIFAELISLNPLFPGTSDIDQLGRIISVLGNVTEETYPGCSNLPDYDKISFSKVENPTGLEACLPSRAAAEINLVKRLLCYNPASRATATELLHDSYFAEEPLPVPVSELRVPSAKEENYESSSEGWADHRDMGGDSDPDEFGSTEVSTTEKGFSMKFS</sequence>
<dbReference type="PANTHER" id="PTHR24056">
    <property type="entry name" value="CELL DIVISION PROTEIN KINASE"/>
    <property type="match status" value="1"/>
</dbReference>
<comment type="catalytic activity">
    <reaction evidence="8">
        <text>L-seryl-[protein] + ATP = O-phospho-L-seryl-[protein] + ADP + H(+)</text>
        <dbReference type="Rhea" id="RHEA:17989"/>
        <dbReference type="Rhea" id="RHEA-COMP:9863"/>
        <dbReference type="Rhea" id="RHEA-COMP:11604"/>
        <dbReference type="ChEBI" id="CHEBI:15378"/>
        <dbReference type="ChEBI" id="CHEBI:29999"/>
        <dbReference type="ChEBI" id="CHEBI:30616"/>
        <dbReference type="ChEBI" id="CHEBI:83421"/>
        <dbReference type="ChEBI" id="CHEBI:456216"/>
        <dbReference type="EC" id="2.7.11.22"/>
    </reaction>
</comment>
<evidence type="ECO:0000256" key="7">
    <source>
        <dbReference type="ARBA" id="ARBA00047811"/>
    </source>
</evidence>
<accession>A0AAQ3KAR5</accession>
<evidence type="ECO:0000256" key="11">
    <source>
        <dbReference type="RuleBase" id="RU000304"/>
    </source>
</evidence>
<evidence type="ECO:0000256" key="4">
    <source>
        <dbReference type="ARBA" id="ARBA00022741"/>
    </source>
</evidence>
<dbReference type="GO" id="GO:0008353">
    <property type="term" value="F:RNA polymerase II CTD heptapeptide repeat kinase activity"/>
    <property type="evidence" value="ECO:0007669"/>
    <property type="project" value="UniProtKB-EC"/>
</dbReference>
<keyword evidence="6 10" id="KW-0067">ATP-binding</keyword>
<evidence type="ECO:0000313" key="15">
    <source>
        <dbReference type="Proteomes" id="UP001327560"/>
    </source>
</evidence>
<keyword evidence="15" id="KW-1185">Reference proteome</keyword>
<evidence type="ECO:0000256" key="12">
    <source>
        <dbReference type="SAM" id="MobiDB-lite"/>
    </source>
</evidence>
<feature type="region of interest" description="Disordered" evidence="12">
    <location>
        <begin position="1"/>
        <end position="20"/>
    </location>
</feature>
<evidence type="ECO:0000256" key="9">
    <source>
        <dbReference type="ARBA" id="ARBA00049280"/>
    </source>
</evidence>